<keyword evidence="1" id="KW-1277">Toxin-antitoxin system</keyword>
<dbReference type="RefSeq" id="WP_274324108.1">
    <property type="nucleotide sequence ID" value="NZ_CP118158.1"/>
</dbReference>
<dbReference type="Proteomes" id="UP001596432">
    <property type="component" value="Unassembled WGS sequence"/>
</dbReference>
<comment type="caution">
    <text evidence="2">The sequence shown here is derived from an EMBL/GenBank/DDBJ whole genome shotgun (WGS) entry which is preliminary data.</text>
</comment>
<protein>
    <submittedName>
        <fullName evidence="2">Antitoxin VapB family protein</fullName>
    </submittedName>
</protein>
<dbReference type="AlphaFoldDB" id="A0ABD5XTI9"/>
<evidence type="ECO:0000313" key="3">
    <source>
        <dbReference type="Proteomes" id="UP001596432"/>
    </source>
</evidence>
<evidence type="ECO:0000313" key="2">
    <source>
        <dbReference type="EMBL" id="MFC7138483.1"/>
    </source>
</evidence>
<organism evidence="2 3">
    <name type="scientific">Halosimplex aquaticum</name>
    <dbReference type="NCBI Taxonomy" id="3026162"/>
    <lineage>
        <taxon>Archaea</taxon>
        <taxon>Methanobacteriati</taxon>
        <taxon>Methanobacteriota</taxon>
        <taxon>Stenosarchaea group</taxon>
        <taxon>Halobacteria</taxon>
        <taxon>Halobacteriales</taxon>
        <taxon>Haloarculaceae</taxon>
        <taxon>Halosimplex</taxon>
    </lineage>
</organism>
<name>A0ABD5XTI9_9EURY</name>
<dbReference type="EMBL" id="JBHTAS010000001">
    <property type="protein sequence ID" value="MFC7138483.1"/>
    <property type="molecule type" value="Genomic_DNA"/>
</dbReference>
<dbReference type="Pfam" id="PF02697">
    <property type="entry name" value="VAPB_antitox"/>
    <property type="match status" value="1"/>
</dbReference>
<accession>A0ABD5XTI9</accession>
<dbReference type="InterPro" id="IPR003847">
    <property type="entry name" value="Put_antitoxin"/>
</dbReference>
<evidence type="ECO:0000256" key="1">
    <source>
        <dbReference type="ARBA" id="ARBA00022649"/>
    </source>
</evidence>
<gene>
    <name evidence="2" type="ORF">ACFQMA_01365</name>
</gene>
<dbReference type="GeneID" id="78818722"/>
<keyword evidence="3" id="KW-1185">Reference proteome</keyword>
<reference evidence="2 3" key="1">
    <citation type="journal article" date="2019" name="Int. J. Syst. Evol. Microbiol.">
        <title>The Global Catalogue of Microorganisms (GCM) 10K type strain sequencing project: providing services to taxonomists for standard genome sequencing and annotation.</title>
        <authorList>
            <consortium name="The Broad Institute Genomics Platform"/>
            <consortium name="The Broad Institute Genome Sequencing Center for Infectious Disease"/>
            <person name="Wu L."/>
            <person name="Ma J."/>
        </authorList>
    </citation>
    <scope>NUCLEOTIDE SEQUENCE [LARGE SCALE GENOMIC DNA]</scope>
    <source>
        <strain evidence="2 3">XZYJT29</strain>
    </source>
</reference>
<sequence length="77" mass="8274">MGTTTISLKDEAYERLKEAKQEGESFSDVVLRLTDSPSTEAQIAELAGGLGTEFAEMVEDSSAEVRDSLDVESGTDE</sequence>
<proteinExistence type="predicted"/>